<proteinExistence type="predicted"/>
<keyword evidence="2 5" id="KW-0175">Coiled coil</keyword>
<dbReference type="PANTHER" id="PTHR23325">
    <property type="entry name" value="SERUM RESPONSE FACTOR-BINDING"/>
    <property type="match status" value="1"/>
</dbReference>
<dbReference type="AlphaFoldDB" id="A0A556TNW7"/>
<dbReference type="InterPro" id="IPR015158">
    <property type="entry name" value="Bud22_dom"/>
</dbReference>
<sequence>MPAALNLSNEVVKMRAEVKRVKVLIIRKLTRQIVALKKKKGSEANVERNQKRAARLLEEIHELKALAPDSVTKAALLSDISFEKVCQKKESSLAERATARIATHPEFSKRIQSIKNAIEAFKAERMSAKKKKKKSTDTEEQGTESELDSDQEEGSEKEEEEENGDDDNPDDHSADDDSSIKIQKADEEQLNDLSKQNKDSVTAKEGFSETDCTPAEVVRMRKEVKKLRVLIIRTLTQQIAALKKANLDDSELKGNIECAERLQKEVHVLRTLLPDHVTIRALEGDIDVEKVFQDPESSALERATARIATHERFLKKLQDSRPAVKVNQSRPSKSKEAGPPPLPKKPDSDTKKTETRNDPEESDLSDSEEEKEYFDDSTEERFRKQSSYSEQSDDDDDFFLGKVSKLKKKKSDTAPRPEKTNHPNESQQKNDKETQEFKMRSVFCSTLSKSSVSSQKSKHASPKPKPFQNQRRDQKAPWVKNHGRDGRERKPPGFRNQTPGSRERGDKTTKPTFDRKNAPLHKAGKHSQQALHPSWEASRKRKEQQAQITAFQGKKIKFDDDDDD</sequence>
<reference evidence="8 9" key="1">
    <citation type="journal article" date="2019" name="Genome Biol. Evol.">
        <title>Whole-Genome Sequencing of the Giant Devil Catfish, Bagarius yarrelli.</title>
        <authorList>
            <person name="Jiang W."/>
            <person name="Lv Y."/>
            <person name="Cheng L."/>
            <person name="Yang K."/>
            <person name="Chao B."/>
            <person name="Wang X."/>
            <person name="Li Y."/>
            <person name="Pan X."/>
            <person name="You X."/>
            <person name="Zhang Y."/>
            <person name="Yang J."/>
            <person name="Li J."/>
            <person name="Zhang X."/>
            <person name="Liu S."/>
            <person name="Sun C."/>
            <person name="Yang J."/>
            <person name="Shi Q."/>
        </authorList>
    </citation>
    <scope>NUCLEOTIDE SEQUENCE [LARGE SCALE GENOMIC DNA]</scope>
    <source>
        <strain evidence="8">JWS20170419001</strain>
        <tissue evidence="8">Muscle</tissue>
    </source>
</reference>
<feature type="domain" description="Bud22" evidence="7">
    <location>
        <begin position="467"/>
        <end position="559"/>
    </location>
</feature>
<feature type="compositionally biased region" description="Basic and acidic residues" evidence="6">
    <location>
        <begin position="482"/>
        <end position="491"/>
    </location>
</feature>
<evidence type="ECO:0000256" key="1">
    <source>
        <dbReference type="ARBA" id="ARBA00013459"/>
    </source>
</evidence>
<evidence type="ECO:0000256" key="4">
    <source>
        <dbReference type="ARBA" id="ARBA00033254"/>
    </source>
</evidence>
<feature type="region of interest" description="Disordered" evidence="6">
    <location>
        <begin position="125"/>
        <end position="209"/>
    </location>
</feature>
<dbReference type="EMBL" id="VCAZ01000008">
    <property type="protein sequence ID" value="TSK28236.1"/>
    <property type="molecule type" value="Genomic_DNA"/>
</dbReference>
<evidence type="ECO:0000256" key="5">
    <source>
        <dbReference type="SAM" id="Coils"/>
    </source>
</evidence>
<comment type="caution">
    <text evidence="8">The sequence shown here is derived from an EMBL/GenBank/DDBJ whole genome shotgun (WGS) entry which is preliminary data.</text>
</comment>
<dbReference type="OrthoDB" id="3364872at2759"/>
<feature type="compositionally biased region" description="Basic and acidic residues" evidence="6">
    <location>
        <begin position="344"/>
        <end position="359"/>
    </location>
</feature>
<gene>
    <name evidence="8" type="ORF">Baya_2423</name>
</gene>
<organism evidence="8 9">
    <name type="scientific">Bagarius yarrelli</name>
    <name type="common">Goonch</name>
    <name type="synonym">Bagrus yarrelli</name>
    <dbReference type="NCBI Taxonomy" id="175774"/>
    <lineage>
        <taxon>Eukaryota</taxon>
        <taxon>Metazoa</taxon>
        <taxon>Chordata</taxon>
        <taxon>Craniata</taxon>
        <taxon>Vertebrata</taxon>
        <taxon>Euteleostomi</taxon>
        <taxon>Actinopterygii</taxon>
        <taxon>Neopterygii</taxon>
        <taxon>Teleostei</taxon>
        <taxon>Ostariophysi</taxon>
        <taxon>Siluriformes</taxon>
        <taxon>Sisoridae</taxon>
        <taxon>Sisorinae</taxon>
        <taxon>Bagarius</taxon>
    </lineage>
</organism>
<protein>
    <recommendedName>
        <fullName evidence="1">Serum response factor-binding protein 1</fullName>
    </recommendedName>
    <alternativeName>
        <fullName evidence="4">SRF-dependent transcription regulation-associated protein</fullName>
    </alternativeName>
</protein>
<dbReference type="GO" id="GO:0030490">
    <property type="term" value="P:maturation of SSU-rRNA"/>
    <property type="evidence" value="ECO:0007669"/>
    <property type="project" value="TreeGrafter"/>
</dbReference>
<dbReference type="PANTHER" id="PTHR23325:SF1">
    <property type="entry name" value="SERUM RESPONSE FACTOR-BINDING PROTEIN 1"/>
    <property type="match status" value="1"/>
</dbReference>
<feature type="compositionally biased region" description="Acidic residues" evidence="6">
    <location>
        <begin position="138"/>
        <end position="177"/>
    </location>
</feature>
<name>A0A556TNW7_BAGYA</name>
<feature type="compositionally biased region" description="Low complexity" evidence="6">
    <location>
        <begin position="441"/>
        <end position="455"/>
    </location>
</feature>
<evidence type="ECO:0000313" key="8">
    <source>
        <dbReference type="EMBL" id="TSK28236.1"/>
    </source>
</evidence>
<keyword evidence="9" id="KW-1185">Reference proteome</keyword>
<evidence type="ECO:0000256" key="2">
    <source>
        <dbReference type="ARBA" id="ARBA00023054"/>
    </source>
</evidence>
<feature type="region of interest" description="Disordered" evidence="6">
    <location>
        <begin position="318"/>
        <end position="564"/>
    </location>
</feature>
<evidence type="ECO:0000313" key="9">
    <source>
        <dbReference type="Proteomes" id="UP000319801"/>
    </source>
</evidence>
<feature type="coiled-coil region" evidence="5">
    <location>
        <begin position="39"/>
        <end position="66"/>
    </location>
</feature>
<comment type="function">
    <text evidence="3">May be involved in regulating transcriptional activation of cardiac genes during the aging process. May play a role in biosynthesis and/or processing of SLC2A4 in adipose cells.</text>
</comment>
<dbReference type="Proteomes" id="UP000319801">
    <property type="component" value="Unassembled WGS sequence"/>
</dbReference>
<feature type="compositionally biased region" description="Acidic residues" evidence="6">
    <location>
        <begin position="360"/>
        <end position="378"/>
    </location>
</feature>
<accession>A0A556TNW7</accession>
<dbReference type="GO" id="GO:0030686">
    <property type="term" value="C:90S preribosome"/>
    <property type="evidence" value="ECO:0007669"/>
    <property type="project" value="TreeGrafter"/>
</dbReference>
<feature type="compositionally biased region" description="Basic and acidic residues" evidence="6">
    <location>
        <begin position="501"/>
        <end position="517"/>
    </location>
</feature>
<feature type="compositionally biased region" description="Basic and acidic residues" evidence="6">
    <location>
        <begin position="411"/>
        <end position="439"/>
    </location>
</feature>
<evidence type="ECO:0000259" key="7">
    <source>
        <dbReference type="Pfam" id="PF09073"/>
    </source>
</evidence>
<evidence type="ECO:0000256" key="6">
    <source>
        <dbReference type="SAM" id="MobiDB-lite"/>
    </source>
</evidence>
<dbReference type="Pfam" id="PF09073">
    <property type="entry name" value="BUD22"/>
    <property type="match status" value="1"/>
</dbReference>
<dbReference type="InterPro" id="IPR037393">
    <property type="entry name" value="Bud22/SRFB1"/>
</dbReference>
<dbReference type="GO" id="GO:0005634">
    <property type="term" value="C:nucleus"/>
    <property type="evidence" value="ECO:0007669"/>
    <property type="project" value="TreeGrafter"/>
</dbReference>
<evidence type="ECO:0000256" key="3">
    <source>
        <dbReference type="ARBA" id="ARBA00025646"/>
    </source>
</evidence>